<dbReference type="Gene3D" id="1.10.1200.10">
    <property type="entry name" value="ACP-like"/>
    <property type="match status" value="2"/>
</dbReference>
<dbReference type="CDD" id="cd19531">
    <property type="entry name" value="LCL_NRPS-like"/>
    <property type="match status" value="2"/>
</dbReference>
<feature type="region of interest" description="Disordered" evidence="4">
    <location>
        <begin position="1"/>
        <end position="81"/>
    </location>
</feature>
<dbReference type="PROSITE" id="PS00012">
    <property type="entry name" value="PHOSPHOPANTETHEINE"/>
    <property type="match status" value="1"/>
</dbReference>
<feature type="compositionally biased region" description="Basic and acidic residues" evidence="4">
    <location>
        <begin position="1872"/>
        <end position="1881"/>
    </location>
</feature>
<dbReference type="CDD" id="cd05930">
    <property type="entry name" value="A_NRPS"/>
    <property type="match status" value="1"/>
</dbReference>
<dbReference type="InterPro" id="IPR025110">
    <property type="entry name" value="AMP-bd_C"/>
</dbReference>
<dbReference type="SUPFAM" id="SSF52777">
    <property type="entry name" value="CoA-dependent acyltransferases"/>
    <property type="match status" value="4"/>
</dbReference>
<dbReference type="Gene3D" id="3.40.50.12780">
    <property type="entry name" value="N-terminal domain of ligase-like"/>
    <property type="match status" value="1"/>
</dbReference>
<dbReference type="InterPro" id="IPR020806">
    <property type="entry name" value="PKS_PP-bd"/>
</dbReference>
<feature type="domain" description="Carrier" evidence="5">
    <location>
        <begin position="736"/>
        <end position="811"/>
    </location>
</feature>
<dbReference type="UniPathway" id="UPA00011"/>
<dbReference type="SUPFAM" id="SSF47336">
    <property type="entry name" value="ACP-like"/>
    <property type="match status" value="2"/>
</dbReference>
<evidence type="ECO:0000259" key="5">
    <source>
        <dbReference type="PROSITE" id="PS50075"/>
    </source>
</evidence>
<keyword evidence="2" id="KW-0596">Phosphopantetheine</keyword>
<dbReference type="Proteomes" id="UP000221961">
    <property type="component" value="Chromosome"/>
</dbReference>
<dbReference type="InterPro" id="IPR023213">
    <property type="entry name" value="CAT-like_dom_sf"/>
</dbReference>
<dbReference type="PANTHER" id="PTHR45527:SF1">
    <property type="entry name" value="FATTY ACID SYNTHASE"/>
    <property type="match status" value="1"/>
</dbReference>
<dbReference type="Pfam" id="PF00550">
    <property type="entry name" value="PP-binding"/>
    <property type="match status" value="2"/>
</dbReference>
<dbReference type="InterPro" id="IPR036736">
    <property type="entry name" value="ACP-like_sf"/>
</dbReference>
<dbReference type="GO" id="GO:0008610">
    <property type="term" value="P:lipid biosynthetic process"/>
    <property type="evidence" value="ECO:0007669"/>
    <property type="project" value="UniProtKB-ARBA"/>
</dbReference>
<feature type="domain" description="Carrier" evidence="5">
    <location>
        <begin position="1793"/>
        <end position="1867"/>
    </location>
</feature>
<dbReference type="InterPro" id="IPR009081">
    <property type="entry name" value="PP-bd_ACP"/>
</dbReference>
<feature type="compositionally biased region" description="Basic residues" evidence="4">
    <location>
        <begin position="1882"/>
        <end position="1892"/>
    </location>
</feature>
<dbReference type="InterPro" id="IPR006162">
    <property type="entry name" value="Ppantetheine_attach_site"/>
</dbReference>
<dbReference type="SUPFAM" id="SSF56801">
    <property type="entry name" value="Acetyl-CoA synthetase-like"/>
    <property type="match status" value="1"/>
</dbReference>
<comment type="cofactor">
    <cofactor evidence="1">
        <name>pantetheine 4'-phosphate</name>
        <dbReference type="ChEBI" id="CHEBI:47942"/>
    </cofactor>
</comment>
<dbReference type="GO" id="GO:0003824">
    <property type="term" value="F:catalytic activity"/>
    <property type="evidence" value="ECO:0007669"/>
    <property type="project" value="InterPro"/>
</dbReference>
<evidence type="ECO:0000256" key="1">
    <source>
        <dbReference type="ARBA" id="ARBA00001957"/>
    </source>
</evidence>
<dbReference type="KEGG" id="ntp:CRH09_07730"/>
<dbReference type="InterPro" id="IPR000873">
    <property type="entry name" value="AMP-dep_synth/lig_dom"/>
</dbReference>
<dbReference type="Pfam" id="PF00501">
    <property type="entry name" value="AMP-binding"/>
    <property type="match status" value="1"/>
</dbReference>
<feature type="region of interest" description="Disordered" evidence="4">
    <location>
        <begin position="1863"/>
        <end position="1902"/>
    </location>
</feature>
<dbReference type="Gene3D" id="3.30.559.30">
    <property type="entry name" value="Nonribosomal peptide synthetase, condensation domain"/>
    <property type="match status" value="2"/>
</dbReference>
<protein>
    <recommendedName>
        <fullName evidence="5">Carrier domain-containing protein</fullName>
    </recommendedName>
</protein>
<dbReference type="GO" id="GO:0031177">
    <property type="term" value="F:phosphopantetheine binding"/>
    <property type="evidence" value="ECO:0007669"/>
    <property type="project" value="InterPro"/>
</dbReference>
<feature type="compositionally biased region" description="Low complexity" evidence="4">
    <location>
        <begin position="1"/>
        <end position="70"/>
    </location>
</feature>
<dbReference type="InterPro" id="IPR042099">
    <property type="entry name" value="ANL_N_sf"/>
</dbReference>
<evidence type="ECO:0000256" key="3">
    <source>
        <dbReference type="ARBA" id="ARBA00022553"/>
    </source>
</evidence>
<dbReference type="Pfam" id="PF00668">
    <property type="entry name" value="Condensation"/>
    <property type="match status" value="2"/>
</dbReference>
<dbReference type="Gene3D" id="3.30.559.10">
    <property type="entry name" value="Chloramphenicol acetyltransferase-like domain"/>
    <property type="match status" value="2"/>
</dbReference>
<dbReference type="InterPro" id="IPR020845">
    <property type="entry name" value="AMP-binding_CS"/>
</dbReference>
<evidence type="ECO:0000313" key="7">
    <source>
        <dbReference type="Proteomes" id="UP000221961"/>
    </source>
</evidence>
<evidence type="ECO:0000256" key="2">
    <source>
        <dbReference type="ARBA" id="ARBA00022450"/>
    </source>
</evidence>
<dbReference type="GO" id="GO:0044550">
    <property type="term" value="P:secondary metabolite biosynthetic process"/>
    <property type="evidence" value="ECO:0007669"/>
    <property type="project" value="TreeGrafter"/>
</dbReference>
<organism evidence="6 7">
    <name type="scientific">Nocardia terpenica</name>
    <dbReference type="NCBI Taxonomy" id="455432"/>
    <lineage>
        <taxon>Bacteria</taxon>
        <taxon>Bacillati</taxon>
        <taxon>Actinomycetota</taxon>
        <taxon>Actinomycetes</taxon>
        <taxon>Mycobacteriales</taxon>
        <taxon>Nocardiaceae</taxon>
        <taxon>Nocardia</taxon>
    </lineage>
</organism>
<dbReference type="GO" id="GO:0072330">
    <property type="term" value="P:monocarboxylic acid biosynthetic process"/>
    <property type="evidence" value="ECO:0007669"/>
    <property type="project" value="UniProtKB-ARBA"/>
</dbReference>
<gene>
    <name evidence="6" type="ORF">CRH09_07730</name>
</gene>
<evidence type="ECO:0000256" key="4">
    <source>
        <dbReference type="SAM" id="MobiDB-lite"/>
    </source>
</evidence>
<dbReference type="InterPro" id="IPR045851">
    <property type="entry name" value="AMP-bd_C_sf"/>
</dbReference>
<sequence>MPISSRRVPNTSSSSRRCGRSCWGWSGSGSSRTSSASAGIRCSPPGSSAGSASCSTSSSRSGWSSRSRPSPGRRRRWRSCSSSRPMRCWRTNMNSPASNLALAKLREKRAAGIGAQGIPARTGTGPFPATPAQRGIWLHEQLAANDALYHVPLGIRITGELDVDALHTAASAVVAEQHALRTVFTESAGLRGEVVDDVEIDWETHDLRLVPEAVRPQALDELLSTVSTARFDLVGGRPVRWALVRLGATDWLLAVVAHHLVLDGLSIPVLIEQLWSAYGGLRSVAMPTLTPVRQYADFAEWIDRQPPRTAAIERRAGLVRGVPPLDLSVGRPRPPRVGNDGAKVQLPVPPETAAAVREAAAAHGVPPFVFLLACYQLALAAHTGRDDFAVGIPMAARPYDELARTIGHFVNTVPVRSVLATGQSFAELLRATRDTALAAYEDETVPFESIVETLGGPWDPRYSPVFQVLFVQQRLERPDLSSLGLSVDWHPIDTGATLYDLVLHVAEAGDDLVCETTFNTAILDEPTARGLTGDLIALAATAAADPTITIADLLRTTPHHHLLIQVATPGSEEVAAGLAEALYRGGVPARVVAEGADASSAGDPGQKHAGITEVQGRSDLVVVGVGFVEGDEGGAVELAEACTRGGVGLVVVVPKGFEVAPVIAAQGVVVEVEGDGDSYGLGWGIGRRVLAWAGAGGPGELAPAVAAWLAEQAVVEVSEEPERVVVQGDSDVEFEQPNGAVESRLAELWARGLGVAVVGRHDDFFLLGGTSLGATRLLSQVLDEFGVSVSLRELFERPTVAQAAVLLESATAERDSGAALVAVARAEGELLPVSYAQERLWFLETLDPGNSTYIMPGGLRLRGKVDVRALEVALALVERRHEVLRTVYRTTDDGQLRQIVRPHVARPLPYTDLSDLAAADRERAENELAATVYTAPFDLAEGPVWRYHLVETGPDEYLLMMALHHIVCDGWSIAVLSQEVSAHYRAQLSGLDAELPPLAVQYADYAQWQRDSADHLDAQLEHWRDTLTGAQITEIPGDRRRPARRTSRGAVERGTLDPELMAAVRRIAADRGVTNFAVLLSAFYAMLHRYTRQQDLIVASPIAGRTRSATEPLVGCFLNTLALRTAVEPEEPGTELVARVGRVVLAAHENQECPFERVIAALVPNRDMSRTPLAQIMFNYLNTPPPVLDMAGVGVEMVDAPRRTAKMDLDLTVDETGGDIRLSLEYSTDLYDADTARRLLRHYVGALTSLVEDPRRPVGHIALGEPEHPAPAWELPGAAVVPDPEPGESLADRLAQVARTRGDAPALSNDERRASYAELDALADHTAHMLLGAGAADGGVALLYDHTPESFVAVWAAVRAGVPYMPLDPRAPQARLTEILGEAKVGVVLCDPSLVDTARAIAGPARILPVAARTGEAHLSPGPIPHVDVGATADRPAYVTYTSGSTGRPKGVAQSSQAALAHAICYAQRLRIGPGDIVAAPARYTFDAGILNSFGAAVAGAELHVIDPHLFTPAALRTEIDSAGVTVLHCTPTLFRYLLSDAAEPWLPQRIRVVGLGGEEVVRGDVIDFGRHFGPDCRLVSLYGPTECSVALQHLVTAADADGAGVPIGFPVDGVEIDLVDESGRPTEVFGELVLRSPRVALGYWERPELTEAVFGVGPDGVRYYRTGDLARRSTDGRLIFVGRKDRQVKIRGHRVEPGEAETALRSHPTVGEAAVVLDREAAEPRLVAYVTQDGPLEPDYGELAAYLRTRLPDYMIPSAYQVLPALPRGLTGKLDQNRLPRIAPAAAAEFVPPRTDLERVVAQVWSEVLDREVGLGQNFFDLGGHSLALARARGLLERRLGVQLAMTDLFAAPTVEDLGRLLAGRTTPQEDTDRGLERRAAAARRRAHRRPGASESNGSKE</sequence>
<dbReference type="GO" id="GO:0005737">
    <property type="term" value="C:cytoplasm"/>
    <property type="evidence" value="ECO:0007669"/>
    <property type="project" value="TreeGrafter"/>
</dbReference>
<dbReference type="SMART" id="SM00823">
    <property type="entry name" value="PKS_PP"/>
    <property type="match status" value="2"/>
</dbReference>
<evidence type="ECO:0000313" key="6">
    <source>
        <dbReference type="EMBL" id="ATL66116.1"/>
    </source>
</evidence>
<dbReference type="InterPro" id="IPR001242">
    <property type="entry name" value="Condensation_dom"/>
</dbReference>
<accession>A0A291REV5</accession>
<proteinExistence type="predicted"/>
<dbReference type="PROSITE" id="PS00455">
    <property type="entry name" value="AMP_BINDING"/>
    <property type="match status" value="1"/>
</dbReference>
<reference evidence="6 7" key="1">
    <citation type="submission" date="2017-10" db="EMBL/GenBank/DDBJ databases">
        <title>Comparative genomics between pathogenic Norcardia.</title>
        <authorList>
            <person name="Zeng L."/>
        </authorList>
    </citation>
    <scope>NUCLEOTIDE SEQUENCE [LARGE SCALE GENOMIC DNA]</scope>
    <source>
        <strain evidence="6 7">NC_YFY_NT001</strain>
    </source>
</reference>
<dbReference type="PROSITE" id="PS50075">
    <property type="entry name" value="CARRIER"/>
    <property type="match status" value="2"/>
</dbReference>
<dbReference type="GO" id="GO:0043041">
    <property type="term" value="P:amino acid activation for nonribosomal peptide biosynthetic process"/>
    <property type="evidence" value="ECO:0007669"/>
    <property type="project" value="TreeGrafter"/>
</dbReference>
<dbReference type="Pfam" id="PF13193">
    <property type="entry name" value="AMP-binding_C"/>
    <property type="match status" value="1"/>
</dbReference>
<dbReference type="PANTHER" id="PTHR45527">
    <property type="entry name" value="NONRIBOSOMAL PEPTIDE SYNTHETASE"/>
    <property type="match status" value="1"/>
</dbReference>
<dbReference type="FunFam" id="1.10.1200.10:FF:000016">
    <property type="entry name" value="Non-ribosomal peptide synthase"/>
    <property type="match status" value="1"/>
</dbReference>
<name>A0A291REV5_9NOCA</name>
<dbReference type="EMBL" id="CP023778">
    <property type="protein sequence ID" value="ATL66116.1"/>
    <property type="molecule type" value="Genomic_DNA"/>
</dbReference>
<keyword evidence="3" id="KW-0597">Phosphoprotein</keyword>
<dbReference type="Gene3D" id="3.30.300.30">
    <property type="match status" value="1"/>
</dbReference>